<gene>
    <name evidence="10" type="ORF">C2G38_2239168</name>
</gene>
<keyword evidence="8" id="KW-0732">Signal</keyword>
<keyword evidence="5" id="KW-0274">FAD</keyword>
<evidence type="ECO:0000259" key="9">
    <source>
        <dbReference type="PROSITE" id="PS51387"/>
    </source>
</evidence>
<dbReference type="InterPro" id="IPR010031">
    <property type="entry name" value="FAD_lactone_oxidase-like"/>
</dbReference>
<dbReference type="PIRSF" id="PIRSF000136">
    <property type="entry name" value="LGO_GLO"/>
    <property type="match status" value="1"/>
</dbReference>
<dbReference type="Pfam" id="PF01565">
    <property type="entry name" value="FAD_binding_4"/>
    <property type="match status" value="1"/>
</dbReference>
<evidence type="ECO:0000256" key="6">
    <source>
        <dbReference type="ARBA" id="ARBA00023002"/>
    </source>
</evidence>
<evidence type="ECO:0000256" key="3">
    <source>
        <dbReference type="ARBA" id="ARBA00013136"/>
    </source>
</evidence>
<dbReference type="SUPFAM" id="SSF56176">
    <property type="entry name" value="FAD-binding/transporter-associated domain-like"/>
    <property type="match status" value="1"/>
</dbReference>
<keyword evidence="11" id="KW-1185">Reference proteome</keyword>
<protein>
    <recommendedName>
        <fullName evidence="3">D-arabinono-1,4-lactone oxidase</fullName>
        <ecNumber evidence="3">1.1.3.37</ecNumber>
    </recommendedName>
    <alternativeName>
        <fullName evidence="7">L-galactono-gamma-lactone oxidase</fullName>
    </alternativeName>
</protein>
<dbReference type="EMBL" id="QKWP01000049">
    <property type="protein sequence ID" value="RIB29017.1"/>
    <property type="molecule type" value="Genomic_DNA"/>
</dbReference>
<evidence type="ECO:0000256" key="5">
    <source>
        <dbReference type="ARBA" id="ARBA00022827"/>
    </source>
</evidence>
<name>A0A397W606_9GLOM</name>
<dbReference type="InterPro" id="IPR007173">
    <property type="entry name" value="ALO_C"/>
</dbReference>
<proteinExistence type="inferred from homology"/>
<dbReference type="InterPro" id="IPR016169">
    <property type="entry name" value="FAD-bd_PCMH_sub2"/>
</dbReference>
<dbReference type="InterPro" id="IPR016167">
    <property type="entry name" value="FAD-bd_PCMH_sub1"/>
</dbReference>
<evidence type="ECO:0000313" key="10">
    <source>
        <dbReference type="EMBL" id="RIB29017.1"/>
    </source>
</evidence>
<dbReference type="PROSITE" id="PS00862">
    <property type="entry name" value="OX2_COVAL_FAD"/>
    <property type="match status" value="1"/>
</dbReference>
<dbReference type="InterPro" id="IPR006093">
    <property type="entry name" value="Oxy_OxRdtase_FAD_BS"/>
</dbReference>
<dbReference type="PANTHER" id="PTHR43762">
    <property type="entry name" value="L-GULONOLACTONE OXIDASE"/>
    <property type="match status" value="1"/>
</dbReference>
<keyword evidence="4" id="KW-0285">Flavoprotein</keyword>
<dbReference type="Pfam" id="PF04030">
    <property type="entry name" value="ALO"/>
    <property type="match status" value="1"/>
</dbReference>
<feature type="signal peptide" evidence="8">
    <location>
        <begin position="1"/>
        <end position="21"/>
    </location>
</feature>
<dbReference type="UniPathway" id="UPA00771">
    <property type="reaction ID" value="UER00766"/>
</dbReference>
<comment type="similarity">
    <text evidence="2">Belongs to the oxygen-dependent FAD-linked oxidoreductase family.</text>
</comment>
<dbReference type="GO" id="GO:0016020">
    <property type="term" value="C:membrane"/>
    <property type="evidence" value="ECO:0007669"/>
    <property type="project" value="InterPro"/>
</dbReference>
<dbReference type="AlphaFoldDB" id="A0A397W606"/>
<evidence type="ECO:0000313" key="11">
    <source>
        <dbReference type="Proteomes" id="UP000266673"/>
    </source>
</evidence>
<dbReference type="EC" id="1.1.3.37" evidence="3"/>
<evidence type="ECO:0000256" key="8">
    <source>
        <dbReference type="SAM" id="SignalP"/>
    </source>
</evidence>
<dbReference type="InterPro" id="IPR016164">
    <property type="entry name" value="FAD-linked_Oxase-like_C"/>
</dbReference>
<dbReference type="Proteomes" id="UP000266673">
    <property type="component" value="Unassembled WGS sequence"/>
</dbReference>
<feature type="domain" description="FAD-binding PCMH-type" evidence="9">
    <location>
        <begin position="50"/>
        <end position="224"/>
    </location>
</feature>
<organism evidence="10 11">
    <name type="scientific">Gigaspora rosea</name>
    <dbReference type="NCBI Taxonomy" id="44941"/>
    <lineage>
        <taxon>Eukaryota</taxon>
        <taxon>Fungi</taxon>
        <taxon>Fungi incertae sedis</taxon>
        <taxon>Mucoromycota</taxon>
        <taxon>Glomeromycotina</taxon>
        <taxon>Glomeromycetes</taxon>
        <taxon>Diversisporales</taxon>
        <taxon>Gigasporaceae</taxon>
        <taxon>Gigaspora</taxon>
    </lineage>
</organism>
<dbReference type="OrthoDB" id="610608at2759"/>
<dbReference type="InterPro" id="IPR036318">
    <property type="entry name" value="FAD-bd_PCMH-like_sf"/>
</dbReference>
<dbReference type="STRING" id="44941.A0A397W606"/>
<dbReference type="GO" id="GO:0071949">
    <property type="term" value="F:FAD binding"/>
    <property type="evidence" value="ECO:0007669"/>
    <property type="project" value="InterPro"/>
</dbReference>
<dbReference type="InterPro" id="IPR016166">
    <property type="entry name" value="FAD-bd_PCMH"/>
</dbReference>
<feature type="chain" id="PRO_5017346713" description="D-arabinono-1,4-lactone oxidase" evidence="8">
    <location>
        <begin position="22"/>
        <end position="528"/>
    </location>
</feature>
<dbReference type="Gene3D" id="3.30.43.10">
    <property type="entry name" value="Uridine Diphospho-n-acetylenolpyruvylglucosamine Reductase, domain 2"/>
    <property type="match status" value="1"/>
</dbReference>
<comment type="caution">
    <text evidence="10">The sequence shown here is derived from an EMBL/GenBank/DDBJ whole genome shotgun (WGS) entry which is preliminary data.</text>
</comment>
<evidence type="ECO:0000256" key="7">
    <source>
        <dbReference type="ARBA" id="ARBA00033418"/>
    </source>
</evidence>
<keyword evidence="6" id="KW-0560">Oxidoreductase</keyword>
<sequence>MIEKHILSFLLILSISIIYKSFEININEGFIIRSAIPIKNKTWENYNGRIHISPKAIFEPSTLEDLIDIVNLARINNETIRCAAQGHTVSSLSVTESYLVVVNKLNKVTVQKHFKYGWTVTAEAGTSFYDLDNALRFHDPPLTLDSEPIYDSFRVSGVVATGAHGAKTSSGITSDQVCSMKIVTGSGELHEFSEEINSLEFNAAKVNLGLLGIIYSVTFRTQPMYNLRLTNNYVPVTWLNNPLRMKNLVNSSDGFQIYYFPYNGFKSSDDPNFYDFNKDQIVVRTWKRTNEPVSFTQQQLDQLHNTQRQNILRLYGLISSELPTNPRAASTIAASILTSNSSSDVYQAPDAIHSIAHQPNALYDLSSYTFKVDPDFSNVATEAYHAIQTLYEFAGQGRYPLNYLMEFRILKSDEALLSPTFNHDPDVLYCSLDFMPVIGTPYYEEFVSLLAQRFFDKYKAKPHWAKNWEFVPNVTSYLSVVYSDQIKLFEKVREKYDPDNIFFDNKSLEEIFNGALSQRNDKNSRKNN</sequence>
<dbReference type="InterPro" id="IPR006094">
    <property type="entry name" value="Oxid_FAD_bind_N"/>
</dbReference>
<dbReference type="Gene3D" id="3.30.70.2520">
    <property type="match status" value="1"/>
</dbReference>
<dbReference type="PROSITE" id="PS51387">
    <property type="entry name" value="FAD_PCMH"/>
    <property type="match status" value="1"/>
</dbReference>
<dbReference type="SUPFAM" id="SSF55103">
    <property type="entry name" value="FAD-linked oxidases, C-terminal domain"/>
    <property type="match status" value="1"/>
</dbReference>
<evidence type="ECO:0000256" key="2">
    <source>
        <dbReference type="ARBA" id="ARBA00005466"/>
    </source>
</evidence>
<dbReference type="GO" id="GO:0003885">
    <property type="term" value="F:D-arabinono-1,4-lactone oxidase activity"/>
    <property type="evidence" value="ECO:0007669"/>
    <property type="project" value="UniProtKB-EC"/>
</dbReference>
<dbReference type="Gene3D" id="3.30.465.10">
    <property type="match status" value="1"/>
</dbReference>
<evidence type="ECO:0000256" key="4">
    <source>
        <dbReference type="ARBA" id="ARBA00022630"/>
    </source>
</evidence>
<dbReference type="PANTHER" id="PTHR43762:SF1">
    <property type="entry name" value="D-ARABINONO-1,4-LACTONE OXIDASE"/>
    <property type="match status" value="1"/>
</dbReference>
<evidence type="ECO:0000256" key="1">
    <source>
        <dbReference type="ARBA" id="ARBA00005083"/>
    </source>
</evidence>
<comment type="pathway">
    <text evidence="1">Cofactor biosynthesis; D-erythroascorbate biosynthesis; dehydro-D-arabinono-1,4-lactone from D-arabinose: step 2/2.</text>
</comment>
<accession>A0A397W606</accession>
<reference evidence="10 11" key="1">
    <citation type="submission" date="2018-06" db="EMBL/GenBank/DDBJ databases">
        <title>Comparative genomics reveals the genomic features of Rhizophagus irregularis, R. cerebriforme, R. diaphanum and Gigaspora rosea, and their symbiotic lifestyle signature.</title>
        <authorList>
            <person name="Morin E."/>
            <person name="San Clemente H."/>
            <person name="Chen E.C.H."/>
            <person name="De La Providencia I."/>
            <person name="Hainaut M."/>
            <person name="Kuo A."/>
            <person name="Kohler A."/>
            <person name="Murat C."/>
            <person name="Tang N."/>
            <person name="Roy S."/>
            <person name="Loubradou J."/>
            <person name="Henrissat B."/>
            <person name="Grigoriev I.V."/>
            <person name="Corradi N."/>
            <person name="Roux C."/>
            <person name="Martin F.M."/>
        </authorList>
    </citation>
    <scope>NUCLEOTIDE SEQUENCE [LARGE SCALE GENOMIC DNA]</scope>
    <source>
        <strain evidence="10 11">DAOM 194757</strain>
    </source>
</reference>